<evidence type="ECO:0000256" key="1">
    <source>
        <dbReference type="SAM" id="Phobius"/>
    </source>
</evidence>
<feature type="non-terminal residue" evidence="2">
    <location>
        <position position="183"/>
    </location>
</feature>
<dbReference type="Proteomes" id="UP001233999">
    <property type="component" value="Unassembled WGS sequence"/>
</dbReference>
<reference evidence="2" key="2">
    <citation type="submission" date="2023-05" db="EMBL/GenBank/DDBJ databases">
        <authorList>
            <person name="Fouks B."/>
        </authorList>
    </citation>
    <scope>NUCLEOTIDE SEQUENCE</scope>
    <source>
        <strain evidence="2">Stay&amp;Tobe</strain>
        <tissue evidence="2">Testes</tissue>
    </source>
</reference>
<keyword evidence="1" id="KW-1133">Transmembrane helix</keyword>
<protein>
    <submittedName>
        <fullName evidence="2">Uncharacterized protein</fullName>
    </submittedName>
</protein>
<feature type="transmembrane region" description="Helical" evidence="1">
    <location>
        <begin position="103"/>
        <end position="136"/>
    </location>
</feature>
<dbReference type="InterPro" id="IPR036259">
    <property type="entry name" value="MFS_trans_sf"/>
</dbReference>
<dbReference type="GO" id="GO:0016020">
    <property type="term" value="C:membrane"/>
    <property type="evidence" value="ECO:0007669"/>
    <property type="project" value="TreeGrafter"/>
</dbReference>
<feature type="transmembrane region" description="Helical" evidence="1">
    <location>
        <begin position="30"/>
        <end position="49"/>
    </location>
</feature>
<dbReference type="SUPFAM" id="SSF103473">
    <property type="entry name" value="MFS general substrate transporter"/>
    <property type="match status" value="1"/>
</dbReference>
<sequence length="183" mass="20068">MALTWPTPSLPILKSEDSPIGVITAEEESWLTALAFVGAVIASPIFSYISQQYGRKIAGYILAIPFIIGWLLKIISESIILFTLEDFEISEDSIRGTLGAFRSTIVCLAGLFVCAVGTIISIQAMAIICIDCAFFVYTFAFSGTRVPDVFNENGKNERSYGSFDWLRGGNKEVAEEEMSKLNV</sequence>
<organism evidence="2 3">
    <name type="scientific">Diploptera punctata</name>
    <name type="common">Pacific beetle cockroach</name>
    <dbReference type="NCBI Taxonomy" id="6984"/>
    <lineage>
        <taxon>Eukaryota</taxon>
        <taxon>Metazoa</taxon>
        <taxon>Ecdysozoa</taxon>
        <taxon>Arthropoda</taxon>
        <taxon>Hexapoda</taxon>
        <taxon>Insecta</taxon>
        <taxon>Pterygota</taxon>
        <taxon>Neoptera</taxon>
        <taxon>Polyneoptera</taxon>
        <taxon>Dictyoptera</taxon>
        <taxon>Blattodea</taxon>
        <taxon>Blaberoidea</taxon>
        <taxon>Blaberidae</taxon>
        <taxon>Diplopterinae</taxon>
        <taxon>Diploptera</taxon>
    </lineage>
</organism>
<feature type="transmembrane region" description="Helical" evidence="1">
    <location>
        <begin position="61"/>
        <end position="83"/>
    </location>
</feature>
<dbReference type="PANTHER" id="PTHR48021:SF1">
    <property type="entry name" value="GH07001P-RELATED"/>
    <property type="match status" value="1"/>
</dbReference>
<proteinExistence type="predicted"/>
<keyword evidence="3" id="KW-1185">Reference proteome</keyword>
<dbReference type="EMBL" id="JASPKZ010007104">
    <property type="protein sequence ID" value="KAJ9586549.1"/>
    <property type="molecule type" value="Genomic_DNA"/>
</dbReference>
<keyword evidence="1" id="KW-0472">Membrane</keyword>
<accession>A0AAD7ZTF6</accession>
<dbReference type="AlphaFoldDB" id="A0AAD7ZTF6"/>
<evidence type="ECO:0000313" key="3">
    <source>
        <dbReference type="Proteomes" id="UP001233999"/>
    </source>
</evidence>
<dbReference type="InterPro" id="IPR050549">
    <property type="entry name" value="MFS_Trehalose_Transporter"/>
</dbReference>
<name>A0AAD7ZTF6_DIPPU</name>
<dbReference type="PANTHER" id="PTHR48021">
    <property type="match status" value="1"/>
</dbReference>
<dbReference type="GO" id="GO:0022857">
    <property type="term" value="F:transmembrane transporter activity"/>
    <property type="evidence" value="ECO:0007669"/>
    <property type="project" value="TreeGrafter"/>
</dbReference>
<dbReference type="Gene3D" id="1.20.1250.20">
    <property type="entry name" value="MFS general substrate transporter like domains"/>
    <property type="match status" value="1"/>
</dbReference>
<comment type="caution">
    <text evidence="2">The sequence shown here is derived from an EMBL/GenBank/DDBJ whole genome shotgun (WGS) entry which is preliminary data.</text>
</comment>
<evidence type="ECO:0000313" key="2">
    <source>
        <dbReference type="EMBL" id="KAJ9586549.1"/>
    </source>
</evidence>
<keyword evidence="1" id="KW-0812">Transmembrane</keyword>
<reference evidence="2" key="1">
    <citation type="journal article" date="2023" name="IScience">
        <title>Live-bearing cockroach genome reveals convergent evolutionary mechanisms linked to viviparity in insects and beyond.</title>
        <authorList>
            <person name="Fouks B."/>
            <person name="Harrison M.C."/>
            <person name="Mikhailova A.A."/>
            <person name="Marchal E."/>
            <person name="English S."/>
            <person name="Carruthers M."/>
            <person name="Jennings E.C."/>
            <person name="Chiamaka E.L."/>
            <person name="Frigard R.A."/>
            <person name="Pippel M."/>
            <person name="Attardo G.M."/>
            <person name="Benoit J.B."/>
            <person name="Bornberg-Bauer E."/>
            <person name="Tobe S.S."/>
        </authorList>
    </citation>
    <scope>NUCLEOTIDE SEQUENCE</scope>
    <source>
        <strain evidence="2">Stay&amp;Tobe</strain>
    </source>
</reference>
<gene>
    <name evidence="2" type="ORF">L9F63_028408</name>
</gene>